<dbReference type="Proteomes" id="UP000694853">
    <property type="component" value="Unplaced"/>
</dbReference>
<reference evidence="2" key="1">
    <citation type="journal article" date="2019" name="Toxins">
        <title>Detection of Abrin-Like and Prepropulchellin-Like Toxin Genes and Transcripts Using Whole Genome Sequencing and Full-Length Transcript Sequencing of Abrus precatorius.</title>
        <authorList>
            <person name="Hovde B.T."/>
            <person name="Daligault H.E."/>
            <person name="Hanschen E.R."/>
            <person name="Kunde Y.A."/>
            <person name="Johnson M.B."/>
            <person name="Starkenburg S.R."/>
            <person name="Johnson S.L."/>
        </authorList>
    </citation>
    <scope>NUCLEOTIDE SEQUENCE [LARGE SCALE GENOMIC DNA]</scope>
</reference>
<dbReference type="PANTHER" id="PTHR35317">
    <property type="entry name" value="OS04G0629600 PROTEIN"/>
    <property type="match status" value="1"/>
</dbReference>
<dbReference type="PANTHER" id="PTHR35317:SF42">
    <property type="entry name" value="RETROTRANSPOSON GAG DOMAIN-CONTAINING PROTEIN"/>
    <property type="match status" value="1"/>
</dbReference>
<evidence type="ECO:0000256" key="1">
    <source>
        <dbReference type="SAM" id="MobiDB-lite"/>
    </source>
</evidence>
<feature type="region of interest" description="Disordered" evidence="1">
    <location>
        <begin position="207"/>
        <end position="229"/>
    </location>
</feature>
<accession>A0A8B8M9G6</accession>
<evidence type="ECO:0000313" key="2">
    <source>
        <dbReference type="Proteomes" id="UP000694853"/>
    </source>
</evidence>
<sequence length="229" mass="26467">MEEQRRRKAKWKRRRTVMEEEGLVASISASLNSVPVLNSTNFKDWKENMQIVLGCTDLDLALRIEKPSSLTDSSTSEQRRLHEKWDHSNRMSLMIIKHGIPEVFRGTVLDDITSAKEFLAKIEKHFAKNDKAKTSTLLQNLISMKYQGKGNIREYIMGMSNIASKLRALKFELSEDLLIHLVLISLPSQFSEFKISYNCVQEEERMKQERTESAHFVSASKDKGKRKMT</sequence>
<proteinExistence type="predicted"/>
<evidence type="ECO:0000313" key="3">
    <source>
        <dbReference type="RefSeq" id="XP_027364638.1"/>
    </source>
</evidence>
<dbReference type="KEGG" id="aprc:113871737"/>
<organism evidence="2 3">
    <name type="scientific">Abrus precatorius</name>
    <name type="common">Indian licorice</name>
    <name type="synonym">Glycine abrus</name>
    <dbReference type="NCBI Taxonomy" id="3816"/>
    <lineage>
        <taxon>Eukaryota</taxon>
        <taxon>Viridiplantae</taxon>
        <taxon>Streptophyta</taxon>
        <taxon>Embryophyta</taxon>
        <taxon>Tracheophyta</taxon>
        <taxon>Spermatophyta</taxon>
        <taxon>Magnoliopsida</taxon>
        <taxon>eudicotyledons</taxon>
        <taxon>Gunneridae</taxon>
        <taxon>Pentapetalae</taxon>
        <taxon>rosids</taxon>
        <taxon>fabids</taxon>
        <taxon>Fabales</taxon>
        <taxon>Fabaceae</taxon>
        <taxon>Papilionoideae</taxon>
        <taxon>50 kb inversion clade</taxon>
        <taxon>NPAAA clade</taxon>
        <taxon>indigoferoid/millettioid clade</taxon>
        <taxon>Abreae</taxon>
        <taxon>Abrus</taxon>
    </lineage>
</organism>
<gene>
    <name evidence="3" type="primary">LOC113871737</name>
</gene>
<protein>
    <submittedName>
        <fullName evidence="3">Uncharacterized protein LOC113871737</fullName>
    </submittedName>
</protein>
<name>A0A8B8M9G6_ABRPR</name>
<dbReference type="OrthoDB" id="1722863at2759"/>
<dbReference type="AlphaFoldDB" id="A0A8B8M9G6"/>
<dbReference type="Pfam" id="PF14223">
    <property type="entry name" value="Retrotran_gag_2"/>
    <property type="match status" value="1"/>
</dbReference>
<dbReference type="RefSeq" id="XP_027364638.1">
    <property type="nucleotide sequence ID" value="XM_027508837.1"/>
</dbReference>
<reference evidence="3" key="2">
    <citation type="submission" date="2025-08" db="UniProtKB">
        <authorList>
            <consortium name="RefSeq"/>
        </authorList>
    </citation>
    <scope>IDENTIFICATION</scope>
    <source>
        <tissue evidence="3">Young leaves</tissue>
    </source>
</reference>
<dbReference type="GeneID" id="113871737"/>
<keyword evidence="2" id="KW-1185">Reference proteome</keyword>